<sequence length="168" mass="19622">MEKVNMNKNTTIDNIYKTIEDIKAENEGRHGSKEQLWIEEHLSDESLRDIVPSLSIIALHILSSLESDDKTGIELSEQLQVTRGGITRAAKKLMQYDLISSLQKQGDRKKIYYHLLDSGKEIAIVHDKMHEQINQRISQYFMEKYSENELTIVDKFIKDVYNFERNFS</sequence>
<dbReference type="eggNOG" id="COG1846">
    <property type="taxonomic scope" value="Bacteria"/>
</dbReference>
<keyword evidence="1" id="KW-0805">Transcription regulation</keyword>
<evidence type="ECO:0000256" key="1">
    <source>
        <dbReference type="ARBA" id="ARBA00023015"/>
    </source>
</evidence>
<reference evidence="5 6" key="1">
    <citation type="journal article" date="2005" name="Proc. Natl. Acad. Sci. U.S.A.">
        <title>Complete genome sequence of the probiotic lactic acid bacterium Lactobacillus acidophilus NCFM.</title>
        <authorList>
            <person name="Altermann E."/>
            <person name="Russell W.M."/>
            <person name="Azcarate-Peril M.A."/>
            <person name="Barrangou R."/>
            <person name="Buck B.L."/>
            <person name="McAuliffe O."/>
            <person name="Souther N."/>
            <person name="Dobson A."/>
            <person name="Duong T."/>
            <person name="Callanan M."/>
            <person name="Lick S."/>
            <person name="Hamrick A."/>
            <person name="Cano R."/>
            <person name="Klaenhammer T.R."/>
        </authorList>
    </citation>
    <scope>NUCLEOTIDE SEQUENCE [LARGE SCALE GENOMIC DNA]</scope>
    <source>
        <strain evidence="6">ATCC 700396 / NCK56 / N2 / NCFM</strain>
    </source>
</reference>
<dbReference type="STRING" id="272621.LBA1136"/>
<dbReference type="RefSeq" id="WP_003547502.1">
    <property type="nucleotide sequence ID" value="NC_006814.3"/>
</dbReference>
<feature type="domain" description="HTH marR-type" evidence="4">
    <location>
        <begin position="48"/>
        <end position="150"/>
    </location>
</feature>
<organism evidence="6">
    <name type="scientific">Lactobacillus acidophilus (strain ATCC 700396 / NCK56 / N2 / NCFM)</name>
    <dbReference type="NCBI Taxonomy" id="272621"/>
    <lineage>
        <taxon>Bacteria</taxon>
        <taxon>Bacillati</taxon>
        <taxon>Bacillota</taxon>
        <taxon>Bacilli</taxon>
        <taxon>Lactobacillales</taxon>
        <taxon>Lactobacillaceae</taxon>
        <taxon>Lactobacillus</taxon>
    </lineage>
</organism>
<dbReference type="InterPro" id="IPR000835">
    <property type="entry name" value="HTH_MarR-typ"/>
</dbReference>
<keyword evidence="2" id="KW-0238">DNA-binding</keyword>
<dbReference type="SMART" id="SM00347">
    <property type="entry name" value="HTH_MARR"/>
    <property type="match status" value="1"/>
</dbReference>
<dbReference type="Proteomes" id="UP000006381">
    <property type="component" value="Chromosome"/>
</dbReference>
<dbReference type="PATRIC" id="fig|272621.13.peg.1080"/>
<dbReference type="DNASU" id="3252250"/>
<dbReference type="PANTHER" id="PTHR35790:SF4">
    <property type="entry name" value="HTH-TYPE TRANSCRIPTIONAL REGULATOR PCHR"/>
    <property type="match status" value="1"/>
</dbReference>
<dbReference type="GO" id="GO:0003700">
    <property type="term" value="F:DNA-binding transcription factor activity"/>
    <property type="evidence" value="ECO:0007669"/>
    <property type="project" value="InterPro"/>
</dbReference>
<protein>
    <submittedName>
        <fullName evidence="5">Transcriptional regulator</fullName>
    </submittedName>
</protein>
<evidence type="ECO:0000259" key="4">
    <source>
        <dbReference type="SMART" id="SM00347"/>
    </source>
</evidence>
<dbReference type="SUPFAM" id="SSF46785">
    <property type="entry name" value="Winged helix' DNA-binding domain"/>
    <property type="match status" value="1"/>
</dbReference>
<gene>
    <name evidence="5" type="ordered locus">LBA1136</name>
</gene>
<dbReference type="EMBL" id="CP000033">
    <property type="protein sequence ID" value="AAV42977.1"/>
    <property type="molecule type" value="Genomic_DNA"/>
</dbReference>
<evidence type="ECO:0000313" key="5">
    <source>
        <dbReference type="EMBL" id="AAV42977.1"/>
    </source>
</evidence>
<dbReference type="GeneID" id="93289761"/>
<dbReference type="InterPro" id="IPR036388">
    <property type="entry name" value="WH-like_DNA-bd_sf"/>
</dbReference>
<dbReference type="BioCyc" id="LACI272621:G1G49-1128-MONOMER"/>
<dbReference type="GO" id="GO:0003677">
    <property type="term" value="F:DNA binding"/>
    <property type="evidence" value="ECO:0007669"/>
    <property type="project" value="UniProtKB-KW"/>
</dbReference>
<name>Q5FJZ7_LACAC</name>
<evidence type="ECO:0000256" key="2">
    <source>
        <dbReference type="ARBA" id="ARBA00023125"/>
    </source>
</evidence>
<dbReference type="AlphaFoldDB" id="Q5FJZ7"/>
<accession>Q5FJZ7</accession>
<dbReference type="PANTHER" id="PTHR35790">
    <property type="entry name" value="HTH-TYPE TRANSCRIPTIONAL REGULATOR PCHR"/>
    <property type="match status" value="1"/>
</dbReference>
<dbReference type="HOGENOM" id="CLU_083287_11_2_9"/>
<keyword evidence="3" id="KW-0804">Transcription</keyword>
<evidence type="ECO:0000313" key="6">
    <source>
        <dbReference type="Proteomes" id="UP000006381"/>
    </source>
</evidence>
<dbReference type="Pfam" id="PF01047">
    <property type="entry name" value="MarR"/>
    <property type="match status" value="1"/>
</dbReference>
<keyword evidence="6" id="KW-1185">Reference proteome</keyword>
<dbReference type="Gene3D" id="1.10.10.10">
    <property type="entry name" value="Winged helix-like DNA-binding domain superfamily/Winged helix DNA-binding domain"/>
    <property type="match status" value="1"/>
</dbReference>
<proteinExistence type="predicted"/>
<dbReference type="KEGG" id="lac:LBA1136"/>
<evidence type="ECO:0000256" key="3">
    <source>
        <dbReference type="ARBA" id="ARBA00023163"/>
    </source>
</evidence>
<dbReference type="InterPro" id="IPR036390">
    <property type="entry name" value="WH_DNA-bd_sf"/>
</dbReference>
<dbReference type="OrthoDB" id="2329684at2"/>
<dbReference type="InterPro" id="IPR052067">
    <property type="entry name" value="Metal_resp_HTH_trans_reg"/>
</dbReference>